<dbReference type="InterPro" id="IPR029069">
    <property type="entry name" value="HotDog_dom_sf"/>
</dbReference>
<dbReference type="InterPro" id="IPR054485">
    <property type="entry name" value="FlK-like_dom"/>
</dbReference>
<gene>
    <name evidence="4" type="ORF">A6A04_10715</name>
</gene>
<evidence type="ECO:0000313" key="4">
    <source>
        <dbReference type="EMBL" id="OAN56020.1"/>
    </source>
</evidence>
<evidence type="ECO:0000256" key="2">
    <source>
        <dbReference type="PIRSR" id="PIRSR014972-2"/>
    </source>
</evidence>
<keyword evidence="5" id="KW-1185">Reference proteome</keyword>
<proteinExistence type="predicted"/>
<dbReference type="PANTHER" id="PTHR36934">
    <property type="entry name" value="BLR0278 PROTEIN"/>
    <property type="match status" value="1"/>
</dbReference>
<comment type="caution">
    <text evidence="4">The sequence shown here is derived from an EMBL/GenBank/DDBJ whole genome shotgun (WGS) entry which is preliminary data.</text>
</comment>
<dbReference type="Proteomes" id="UP000078428">
    <property type="component" value="Unassembled WGS sequence"/>
</dbReference>
<name>A0A178N0B7_9PROT</name>
<dbReference type="EMBL" id="LWQT01000010">
    <property type="protein sequence ID" value="OAN56020.1"/>
    <property type="molecule type" value="Genomic_DNA"/>
</dbReference>
<organism evidence="4 5">
    <name type="scientific">Paramagnetospirillum marisnigri</name>
    <dbReference type="NCBI Taxonomy" id="1285242"/>
    <lineage>
        <taxon>Bacteria</taxon>
        <taxon>Pseudomonadati</taxon>
        <taxon>Pseudomonadota</taxon>
        <taxon>Alphaproteobacteria</taxon>
        <taxon>Rhodospirillales</taxon>
        <taxon>Magnetospirillaceae</taxon>
        <taxon>Paramagnetospirillum</taxon>
    </lineage>
</organism>
<accession>A0A178N0B7</accession>
<protein>
    <submittedName>
        <fullName evidence="4">Thioesterase</fullName>
    </submittedName>
</protein>
<feature type="binding site" evidence="2">
    <location>
        <position position="69"/>
    </location>
    <ligand>
        <name>substrate</name>
    </ligand>
</feature>
<sequence>MKSSPSVGDHHRFAFVVTDAKTVPSLYPESEDFCAMPPVFATGFMVGLMEWACIDALKPHLEDGEGSLGIAIEVNHVAATLPGQTVTVDVHCIEAEGNRLGWRVSAHDGIDLIGEGTHRRAVVAWERFNQRLAAKRKRL</sequence>
<dbReference type="PIRSF" id="PIRSF014972">
    <property type="entry name" value="FlK"/>
    <property type="match status" value="1"/>
</dbReference>
<feature type="domain" description="Fluoroacetyl-CoA-specific thioesterase-like" evidence="3">
    <location>
        <begin position="34"/>
        <end position="125"/>
    </location>
</feature>
<dbReference type="RefSeq" id="WP_068489311.1">
    <property type="nucleotide sequence ID" value="NZ_LWQT01000010.1"/>
</dbReference>
<dbReference type="InterPro" id="IPR025540">
    <property type="entry name" value="FlK"/>
</dbReference>
<feature type="active site" evidence="1">
    <location>
        <position position="76"/>
    </location>
</feature>
<feature type="binding site" evidence="2">
    <location>
        <position position="120"/>
    </location>
    <ligand>
        <name>substrate</name>
    </ligand>
</feature>
<dbReference type="Pfam" id="PF22636">
    <property type="entry name" value="FlK"/>
    <property type="match status" value="1"/>
</dbReference>
<dbReference type="SUPFAM" id="SSF54637">
    <property type="entry name" value="Thioesterase/thiol ester dehydrase-isomerase"/>
    <property type="match status" value="1"/>
</dbReference>
<dbReference type="OrthoDB" id="6902891at2"/>
<reference evidence="4 5" key="1">
    <citation type="submission" date="2016-04" db="EMBL/GenBank/DDBJ databases">
        <title>Draft genome sequence of freshwater magnetotactic bacteria Magnetospirillum marisnigri SP-1 and Magnetospirillum moscoviense BB-1.</title>
        <authorList>
            <person name="Koziaeva V."/>
            <person name="Dziuba M.V."/>
            <person name="Ivanov T.M."/>
            <person name="Kuznetsov B."/>
            <person name="Grouzdev D.S."/>
        </authorList>
    </citation>
    <scope>NUCLEOTIDE SEQUENCE [LARGE SCALE GENOMIC DNA]</scope>
    <source>
        <strain evidence="4 5">SP-1</strain>
    </source>
</reference>
<evidence type="ECO:0000313" key="5">
    <source>
        <dbReference type="Proteomes" id="UP000078428"/>
    </source>
</evidence>
<feature type="active site" evidence="1">
    <location>
        <position position="50"/>
    </location>
</feature>
<evidence type="ECO:0000256" key="1">
    <source>
        <dbReference type="PIRSR" id="PIRSR014972-1"/>
    </source>
</evidence>
<dbReference type="AlphaFoldDB" id="A0A178N0B7"/>
<evidence type="ECO:0000259" key="3">
    <source>
        <dbReference type="Pfam" id="PF22636"/>
    </source>
</evidence>
<dbReference type="Gene3D" id="3.10.129.10">
    <property type="entry name" value="Hotdog Thioesterase"/>
    <property type="match status" value="1"/>
</dbReference>
<feature type="active site" evidence="1">
    <location>
        <position position="42"/>
    </location>
</feature>
<dbReference type="CDD" id="cd03440">
    <property type="entry name" value="hot_dog"/>
    <property type="match status" value="1"/>
</dbReference>
<dbReference type="PANTHER" id="PTHR36934:SF1">
    <property type="entry name" value="THIOESTERASE DOMAIN-CONTAINING PROTEIN"/>
    <property type="match status" value="1"/>
</dbReference>